<dbReference type="SUPFAM" id="SSF52540">
    <property type="entry name" value="P-loop containing nucleoside triphosphate hydrolases"/>
    <property type="match status" value="2"/>
</dbReference>
<feature type="region of interest" description="Disordered" evidence="3">
    <location>
        <begin position="1"/>
        <end position="62"/>
    </location>
</feature>
<dbReference type="GO" id="GO:0005524">
    <property type="term" value="F:ATP binding"/>
    <property type="evidence" value="ECO:0007669"/>
    <property type="project" value="InterPro"/>
</dbReference>
<dbReference type="InterPro" id="IPR014001">
    <property type="entry name" value="Helicase_ATP-bd"/>
</dbReference>
<dbReference type="PROSITE" id="PS51194">
    <property type="entry name" value="HELICASE_CTER"/>
    <property type="match status" value="1"/>
</dbReference>
<dbReference type="Pfam" id="PF00271">
    <property type="entry name" value="Helicase_C"/>
    <property type="match status" value="1"/>
</dbReference>
<evidence type="ECO:0000259" key="4">
    <source>
        <dbReference type="PROSITE" id="PS50966"/>
    </source>
</evidence>
<dbReference type="Gene3D" id="3.40.50.10810">
    <property type="entry name" value="Tandem AAA-ATPase domain"/>
    <property type="match status" value="1"/>
</dbReference>
<feature type="domain" description="Helicase ATP-binding" evidence="5">
    <location>
        <begin position="672"/>
        <end position="835"/>
    </location>
</feature>
<evidence type="ECO:0000259" key="6">
    <source>
        <dbReference type="PROSITE" id="PS51194"/>
    </source>
</evidence>
<dbReference type="SMART" id="SM00490">
    <property type="entry name" value="HELICc"/>
    <property type="match status" value="1"/>
</dbReference>
<keyword evidence="2" id="KW-0479">Metal-binding</keyword>
<keyword evidence="7" id="KW-0547">Nucleotide-binding</keyword>
<evidence type="ECO:0000256" key="2">
    <source>
        <dbReference type="PROSITE-ProRule" id="PRU00325"/>
    </source>
</evidence>
<dbReference type="InterPro" id="IPR027417">
    <property type="entry name" value="P-loop_NTPase"/>
</dbReference>
<feature type="domain" description="SWIM-type" evidence="4">
    <location>
        <begin position="66"/>
        <end position="116"/>
    </location>
</feature>
<evidence type="ECO:0000256" key="3">
    <source>
        <dbReference type="SAM" id="MobiDB-lite"/>
    </source>
</evidence>
<dbReference type="PROSITE" id="PS51192">
    <property type="entry name" value="HELICASE_ATP_BIND_1"/>
    <property type="match status" value="1"/>
</dbReference>
<accession>A0A9D2LCA6</accession>
<dbReference type="SMART" id="SM00487">
    <property type="entry name" value="DEXDc"/>
    <property type="match status" value="1"/>
</dbReference>
<keyword evidence="1" id="KW-0378">Hydrolase</keyword>
<dbReference type="GO" id="GO:0008270">
    <property type="term" value="F:zinc ion binding"/>
    <property type="evidence" value="ECO:0007669"/>
    <property type="project" value="UniProtKB-KW"/>
</dbReference>
<dbReference type="InterPro" id="IPR007527">
    <property type="entry name" value="Znf_SWIM"/>
</dbReference>
<dbReference type="InterPro" id="IPR049730">
    <property type="entry name" value="SNF2/RAD54-like_C"/>
</dbReference>
<dbReference type="InterPro" id="IPR001650">
    <property type="entry name" value="Helicase_C-like"/>
</dbReference>
<name>A0A9D2LCA6_9MICO</name>
<keyword evidence="7" id="KW-0067">ATP-binding</keyword>
<feature type="compositionally biased region" description="Acidic residues" evidence="3">
    <location>
        <begin position="41"/>
        <end position="50"/>
    </location>
</feature>
<evidence type="ECO:0000259" key="5">
    <source>
        <dbReference type="PROSITE" id="PS51192"/>
    </source>
</evidence>
<dbReference type="EMBL" id="DWZH01000038">
    <property type="protein sequence ID" value="HJB09943.1"/>
    <property type="molecule type" value="Genomic_DNA"/>
</dbReference>
<comment type="caution">
    <text evidence="7">The sequence shown here is derived from an EMBL/GenBank/DDBJ whole genome shotgun (WGS) entry which is preliminary data.</text>
</comment>
<dbReference type="GO" id="GO:0016787">
    <property type="term" value="F:hydrolase activity"/>
    <property type="evidence" value="ECO:0007669"/>
    <property type="project" value="UniProtKB-KW"/>
</dbReference>
<feature type="domain" description="Helicase C-terminal" evidence="6">
    <location>
        <begin position="964"/>
        <end position="1130"/>
    </location>
</feature>
<dbReference type="GO" id="GO:0004386">
    <property type="term" value="F:helicase activity"/>
    <property type="evidence" value="ECO:0007669"/>
    <property type="project" value="UniProtKB-KW"/>
</dbReference>
<dbReference type="PANTHER" id="PTHR10799">
    <property type="entry name" value="SNF2/RAD54 HELICASE FAMILY"/>
    <property type="match status" value="1"/>
</dbReference>
<dbReference type="InterPro" id="IPR000330">
    <property type="entry name" value="SNF2_N"/>
</dbReference>
<dbReference type="AlphaFoldDB" id="A0A9D2LCA6"/>
<evidence type="ECO:0000313" key="7">
    <source>
        <dbReference type="EMBL" id="HJB09943.1"/>
    </source>
</evidence>
<protein>
    <submittedName>
        <fullName evidence="7">DEAD/DEAH box helicase</fullName>
    </submittedName>
</protein>
<dbReference type="InterPro" id="IPR038718">
    <property type="entry name" value="SNF2-like_sf"/>
</dbReference>
<sequence length="1130" mass="125334">MTARATPPYVREQDITQHVGSAAAQRARPYSRDGSISGLTWDEDEGDEDAAGTLSGTVHGTSTVPYRTRITLRSADPVGAGPGPAGVRRFLPVRSLCSCPVRDRCKHAAALMYRSTMDAMRSTLSGAGPAQDTRTPAGQLPPARPAEAEWRRTLAPLLGSQTRPDAVSLAIGVELLPVRRWHGYSHLAAEQAAPADLGSGVPLTVVLRPLRAGKRENWIKGGLSWNRFLYSSAGSEFVPEQARWLTRLVRLHRAGQPFASDPGERLRLDELTSAEGWALLRDLDRAGIPLVGAGSVEAVTWGPPAHARLDVHADGEDLRVTAKVTADDRRHEELRPTGPGGFFRAVPGTRPTTVALELLPASQPVPETVQTLMERPEPLRIPAADAPEFLADLVPQMRDVVDVTSQDGSVEFPAPQPPQLLLSLEHKPGQGVQLRWSWRYSAPSRILPLHRAVGAPGRDANHEDAVLAAVRELWPCGDGTDQQELVDAEAAVFIDQTLPRLEALEHLTVHEHGTRPDHTELRGTPALRIRQREEPGRRDPDWFDLGFEITLGDVPVSFAAVFTALSRGREAVLMPDRSYFRLDHPTFDALRELIAEGQAMAEWEPEVQRISRHQVTLWEELEDLAEHTEQAQAWAASVGALGRISHLPSPAPPTGLEAELRPYQHEGYAWLSLLYDHRLGGVLADDMGLGKTLQTLALIVRARSLEPDAPPFLVVAPASVLPVWAAEAERFAPGLDLRVLDTTAARRGQSVAEAARGADVVVTSYTVLRLDDQQFQEPEWDGVVLDEAQFVKNRATKAHRAARNLRTRFRLAITGTPLENSLTDLWSLLALTVPGLFPSPRTFREEYVKPVEQPDDSDSGRRRAGERLDRLRRRIRPFMLRRSKELVASDLPEKQEQVVRVPLEPAHRRLYDRILQRERQKLLRLVEDMDSNRFVVFRSLTLLRMLALDPAIVAEEHREVPSSKLRALLASLEEVVADQHRVIVFSQFTSHLARIAEELRERGIQYSYLDGTTRERRGAVEAFRGGNAPVFLISLKAGGFGLTLTEADYVFLMDPWWNPAVEAQAIDRAHRIGQTRRVMVYRMVAEDTIEEKVLALQERKAQLLSSVTDGGQAFSSALSADDVRALLRQE</sequence>
<evidence type="ECO:0000256" key="1">
    <source>
        <dbReference type="ARBA" id="ARBA00022801"/>
    </source>
</evidence>
<keyword evidence="2" id="KW-0863">Zinc-finger</keyword>
<evidence type="ECO:0000313" key="8">
    <source>
        <dbReference type="Proteomes" id="UP000823823"/>
    </source>
</evidence>
<proteinExistence type="predicted"/>
<dbReference type="Gene3D" id="3.40.50.300">
    <property type="entry name" value="P-loop containing nucleotide triphosphate hydrolases"/>
    <property type="match status" value="1"/>
</dbReference>
<dbReference type="Pfam" id="PF00176">
    <property type="entry name" value="SNF2-rel_dom"/>
    <property type="match status" value="1"/>
</dbReference>
<gene>
    <name evidence="7" type="ORF">H9786_05360</name>
</gene>
<feature type="region of interest" description="Disordered" evidence="3">
    <location>
        <begin position="123"/>
        <end position="145"/>
    </location>
</feature>
<reference evidence="7" key="2">
    <citation type="submission" date="2021-04" db="EMBL/GenBank/DDBJ databases">
        <authorList>
            <person name="Gilroy R."/>
        </authorList>
    </citation>
    <scope>NUCLEOTIDE SEQUENCE</scope>
    <source>
        <strain evidence="7">ChiHjej13B12-24818</strain>
    </source>
</reference>
<organism evidence="7 8">
    <name type="scientific">Candidatus Brachybacterium merdavium</name>
    <dbReference type="NCBI Taxonomy" id="2838513"/>
    <lineage>
        <taxon>Bacteria</taxon>
        <taxon>Bacillati</taxon>
        <taxon>Actinomycetota</taxon>
        <taxon>Actinomycetes</taxon>
        <taxon>Micrococcales</taxon>
        <taxon>Dermabacteraceae</taxon>
        <taxon>Brachybacterium</taxon>
    </lineage>
</organism>
<keyword evidence="7" id="KW-0347">Helicase</keyword>
<dbReference type="PROSITE" id="PS50966">
    <property type="entry name" value="ZF_SWIM"/>
    <property type="match status" value="1"/>
</dbReference>
<dbReference type="Proteomes" id="UP000823823">
    <property type="component" value="Unassembled WGS sequence"/>
</dbReference>
<reference evidence="7" key="1">
    <citation type="journal article" date="2021" name="PeerJ">
        <title>Extensive microbial diversity within the chicken gut microbiome revealed by metagenomics and culture.</title>
        <authorList>
            <person name="Gilroy R."/>
            <person name="Ravi A."/>
            <person name="Getino M."/>
            <person name="Pursley I."/>
            <person name="Horton D.L."/>
            <person name="Alikhan N.F."/>
            <person name="Baker D."/>
            <person name="Gharbi K."/>
            <person name="Hall N."/>
            <person name="Watson M."/>
            <person name="Adriaenssens E.M."/>
            <person name="Foster-Nyarko E."/>
            <person name="Jarju S."/>
            <person name="Secka A."/>
            <person name="Antonio M."/>
            <person name="Oren A."/>
            <person name="Chaudhuri R.R."/>
            <person name="La Ragione R."/>
            <person name="Hildebrand F."/>
            <person name="Pallen M.J."/>
        </authorList>
    </citation>
    <scope>NUCLEOTIDE SEQUENCE</scope>
    <source>
        <strain evidence="7">ChiHjej13B12-24818</strain>
    </source>
</reference>
<keyword evidence="2" id="KW-0862">Zinc</keyword>
<dbReference type="CDD" id="cd18793">
    <property type="entry name" value="SF2_C_SNF"/>
    <property type="match status" value="1"/>
</dbReference>